<organism evidence="1 2">
    <name type="scientific">Ferrimonas marina</name>
    <dbReference type="NCBI Taxonomy" id="299255"/>
    <lineage>
        <taxon>Bacteria</taxon>
        <taxon>Pseudomonadati</taxon>
        <taxon>Pseudomonadota</taxon>
        <taxon>Gammaproteobacteria</taxon>
        <taxon>Alteromonadales</taxon>
        <taxon>Ferrimonadaceae</taxon>
        <taxon>Ferrimonas</taxon>
    </lineage>
</organism>
<evidence type="ECO:0000313" key="2">
    <source>
        <dbReference type="Proteomes" id="UP000184268"/>
    </source>
</evidence>
<dbReference type="AlphaFoldDB" id="A0A1M5UM51"/>
<name>A0A1M5UM51_9GAMM</name>
<dbReference type="RefSeq" id="WP_067654954.1">
    <property type="nucleotide sequence ID" value="NZ_FQXG01000003.1"/>
</dbReference>
<sequence length="124" mass="14193">MINDIEFEGEMARLEASHFDGLDEAEAILGSTRFVFGRHIIPARFWSDRNAFYEMAEELHLNGGRLVTDKWGELHIGSPVTELEDPYRCYDRAIRSLINCQQVPVPHIMASLCFLLSITLRLPT</sequence>
<protein>
    <submittedName>
        <fullName evidence="1">Uncharacterized protein</fullName>
    </submittedName>
</protein>
<evidence type="ECO:0000313" key="1">
    <source>
        <dbReference type="EMBL" id="SHH64092.1"/>
    </source>
</evidence>
<keyword evidence="2" id="KW-1185">Reference proteome</keyword>
<reference evidence="2" key="1">
    <citation type="submission" date="2016-11" db="EMBL/GenBank/DDBJ databases">
        <authorList>
            <person name="Varghese N."/>
            <person name="Submissions S."/>
        </authorList>
    </citation>
    <scope>NUCLEOTIDE SEQUENCE [LARGE SCALE GENOMIC DNA]</scope>
    <source>
        <strain evidence="2">DSM 16917</strain>
    </source>
</reference>
<accession>A0A1M5UM51</accession>
<proteinExistence type="predicted"/>
<dbReference type="Proteomes" id="UP000184268">
    <property type="component" value="Unassembled WGS sequence"/>
</dbReference>
<dbReference type="EMBL" id="FQXG01000003">
    <property type="protein sequence ID" value="SHH64092.1"/>
    <property type="molecule type" value="Genomic_DNA"/>
</dbReference>
<dbReference type="STRING" id="299255.SAMN02745129_2635"/>
<gene>
    <name evidence="1" type="ORF">SAMN02745129_2635</name>
</gene>